<reference evidence="3" key="1">
    <citation type="journal article" date="2018" name="Gigascience">
        <title>Genome assembly of the Pink Ipe (Handroanthus impetiginosus, Bignoniaceae), a highly valued, ecologically keystone Neotropical timber forest tree.</title>
        <authorList>
            <person name="Silva-Junior O.B."/>
            <person name="Grattapaglia D."/>
            <person name="Novaes E."/>
            <person name="Collevatti R.G."/>
        </authorList>
    </citation>
    <scope>NUCLEOTIDE SEQUENCE [LARGE SCALE GENOMIC DNA]</scope>
    <source>
        <strain evidence="3">cv. UFG-1</strain>
    </source>
</reference>
<keyword evidence="1" id="KW-1133">Transmembrane helix</keyword>
<dbReference type="PANTHER" id="PTHR31721:SF3">
    <property type="entry name" value="EXPRESSED PROTEIN"/>
    <property type="match status" value="1"/>
</dbReference>
<feature type="transmembrane region" description="Helical" evidence="1">
    <location>
        <begin position="124"/>
        <end position="150"/>
    </location>
</feature>
<dbReference type="STRING" id="429701.A0A2G9HE87"/>
<accession>A0A2G9HE87</accession>
<dbReference type="Proteomes" id="UP000231279">
    <property type="component" value="Unassembled WGS sequence"/>
</dbReference>
<comment type="caution">
    <text evidence="2">The sequence shown here is derived from an EMBL/GenBank/DDBJ whole genome shotgun (WGS) entry which is preliminary data.</text>
</comment>
<feature type="transmembrane region" description="Helical" evidence="1">
    <location>
        <begin position="170"/>
        <end position="198"/>
    </location>
</feature>
<gene>
    <name evidence="2" type="ORF">CDL12_11519</name>
</gene>
<sequence>MAANRMLRMSRPLGHVFSQQVFSKSAFLSKGSRPRTQMCLSKVGPSSNDPSDGSERKPVVVMAAGCTSACVLVLEPKIDKRDHLDVLLLAVADGVSHWLKFITKRMTWKLNFEMIIEKVIMDCRFFTILATAGSLLGSFLCFVEGCFLILESYSQYFHGLSQVSGQGHVVLMLIEAIDVFLVGTAMLIFGMALHVMFVGQNNLKPLHSTPNLSQNFNLQKLPSWIGMESVIQAKSKSGHAVIMILQVEVLEKFKSVPLVNGLDLACFVGTVFLSSAAIFVLSRIAVSHAETSR</sequence>
<protein>
    <submittedName>
        <fullName evidence="2">Uncharacterized protein</fullName>
    </submittedName>
</protein>
<proteinExistence type="predicted"/>
<keyword evidence="3" id="KW-1185">Reference proteome</keyword>
<keyword evidence="1" id="KW-0472">Membrane</keyword>
<organism evidence="2 3">
    <name type="scientific">Handroanthus impetiginosus</name>
    <dbReference type="NCBI Taxonomy" id="429701"/>
    <lineage>
        <taxon>Eukaryota</taxon>
        <taxon>Viridiplantae</taxon>
        <taxon>Streptophyta</taxon>
        <taxon>Embryophyta</taxon>
        <taxon>Tracheophyta</taxon>
        <taxon>Spermatophyta</taxon>
        <taxon>Magnoliopsida</taxon>
        <taxon>eudicotyledons</taxon>
        <taxon>Gunneridae</taxon>
        <taxon>Pentapetalae</taxon>
        <taxon>asterids</taxon>
        <taxon>lamiids</taxon>
        <taxon>Lamiales</taxon>
        <taxon>Bignoniaceae</taxon>
        <taxon>Crescentiina</taxon>
        <taxon>Tabebuia alliance</taxon>
        <taxon>Handroanthus</taxon>
    </lineage>
</organism>
<dbReference type="OrthoDB" id="1912077at2759"/>
<evidence type="ECO:0000313" key="3">
    <source>
        <dbReference type="Proteomes" id="UP000231279"/>
    </source>
</evidence>
<dbReference type="PANTHER" id="PTHR31721">
    <property type="entry name" value="OS06G0710300 PROTEIN"/>
    <property type="match status" value="1"/>
</dbReference>
<feature type="transmembrane region" description="Helical" evidence="1">
    <location>
        <begin position="262"/>
        <end position="286"/>
    </location>
</feature>
<keyword evidence="1" id="KW-0812">Transmembrane</keyword>
<dbReference type="AlphaFoldDB" id="A0A2G9HE87"/>
<evidence type="ECO:0000313" key="2">
    <source>
        <dbReference type="EMBL" id="PIN15836.1"/>
    </source>
</evidence>
<dbReference type="Pfam" id="PF03350">
    <property type="entry name" value="UPF0114"/>
    <property type="match status" value="1"/>
</dbReference>
<evidence type="ECO:0000256" key="1">
    <source>
        <dbReference type="SAM" id="Phobius"/>
    </source>
</evidence>
<dbReference type="InterPro" id="IPR005134">
    <property type="entry name" value="UPF0114"/>
</dbReference>
<dbReference type="EMBL" id="NKXS01002009">
    <property type="protein sequence ID" value="PIN15836.1"/>
    <property type="molecule type" value="Genomic_DNA"/>
</dbReference>
<name>A0A2G9HE87_9LAMI</name>